<dbReference type="Pfam" id="PF00440">
    <property type="entry name" value="TetR_N"/>
    <property type="match status" value="1"/>
</dbReference>
<dbReference type="InterPro" id="IPR009057">
    <property type="entry name" value="Homeodomain-like_sf"/>
</dbReference>
<dbReference type="InterPro" id="IPR050109">
    <property type="entry name" value="HTH-type_TetR-like_transc_reg"/>
</dbReference>
<proteinExistence type="predicted"/>
<comment type="caution">
    <text evidence="6">The sequence shown here is derived from an EMBL/GenBank/DDBJ whole genome shotgun (WGS) entry which is preliminary data.</text>
</comment>
<dbReference type="AlphaFoldDB" id="A0A329QLA9"/>
<evidence type="ECO:0000259" key="5">
    <source>
        <dbReference type="PROSITE" id="PS50977"/>
    </source>
</evidence>
<dbReference type="PANTHER" id="PTHR30055">
    <property type="entry name" value="HTH-TYPE TRANSCRIPTIONAL REGULATOR RUTR"/>
    <property type="match status" value="1"/>
</dbReference>
<keyword evidence="1" id="KW-0805">Transcription regulation</keyword>
<keyword evidence="2 4" id="KW-0238">DNA-binding</keyword>
<feature type="DNA-binding region" description="H-T-H motif" evidence="4">
    <location>
        <begin position="24"/>
        <end position="43"/>
    </location>
</feature>
<evidence type="ECO:0000256" key="2">
    <source>
        <dbReference type="ARBA" id="ARBA00023125"/>
    </source>
</evidence>
<dbReference type="Proteomes" id="UP000250462">
    <property type="component" value="Unassembled WGS sequence"/>
</dbReference>
<dbReference type="SUPFAM" id="SSF46689">
    <property type="entry name" value="Homeodomain-like"/>
    <property type="match status" value="1"/>
</dbReference>
<dbReference type="PANTHER" id="PTHR30055:SF234">
    <property type="entry name" value="HTH-TYPE TRANSCRIPTIONAL REGULATOR BETI"/>
    <property type="match status" value="1"/>
</dbReference>
<dbReference type="Gene3D" id="1.10.357.10">
    <property type="entry name" value="Tetracycline Repressor, domain 2"/>
    <property type="match status" value="1"/>
</dbReference>
<accession>A0A329QLA9</accession>
<organism evidence="6 7">
    <name type="scientific">Phytoactinopolyspora halophila</name>
    <dbReference type="NCBI Taxonomy" id="1981511"/>
    <lineage>
        <taxon>Bacteria</taxon>
        <taxon>Bacillati</taxon>
        <taxon>Actinomycetota</taxon>
        <taxon>Actinomycetes</taxon>
        <taxon>Jiangellales</taxon>
        <taxon>Jiangellaceae</taxon>
        <taxon>Phytoactinopolyspora</taxon>
    </lineage>
</organism>
<dbReference type="OrthoDB" id="5177743at2"/>
<sequence>MSPRDDLAARAVEWFATHGVGDTSLRTLAAGIGTNHRMLNYHFGSREGLLAAVVEQVERSEREALAEFRAATSDPWEAGWVFWAHVASTAEVFAPLFFELSSQAMRGRDYAAPLRRWLAEGWLEPLTETFAVAVGTDERAKDLARLALAVARGLVFDLAVTGDREAVDTAMDLFTDLVHRGI</sequence>
<dbReference type="GO" id="GO:0000976">
    <property type="term" value="F:transcription cis-regulatory region binding"/>
    <property type="evidence" value="ECO:0007669"/>
    <property type="project" value="TreeGrafter"/>
</dbReference>
<evidence type="ECO:0000256" key="3">
    <source>
        <dbReference type="ARBA" id="ARBA00023163"/>
    </source>
</evidence>
<dbReference type="PROSITE" id="PS50977">
    <property type="entry name" value="HTH_TETR_2"/>
    <property type="match status" value="1"/>
</dbReference>
<keyword evidence="7" id="KW-1185">Reference proteome</keyword>
<dbReference type="EMBL" id="QMIG01000014">
    <property type="protein sequence ID" value="RAW13134.1"/>
    <property type="molecule type" value="Genomic_DNA"/>
</dbReference>
<evidence type="ECO:0000313" key="6">
    <source>
        <dbReference type="EMBL" id="RAW13134.1"/>
    </source>
</evidence>
<reference evidence="6 7" key="1">
    <citation type="submission" date="2018-06" db="EMBL/GenBank/DDBJ databases">
        <title>Phytoactinopolyspora halophila sp. nov., a novel halophilic actinomycete isolated from a saline soil in China.</title>
        <authorList>
            <person name="Tang S.-K."/>
        </authorList>
    </citation>
    <scope>NUCLEOTIDE SEQUENCE [LARGE SCALE GENOMIC DNA]</scope>
    <source>
        <strain evidence="6 7">YIM 96934</strain>
    </source>
</reference>
<keyword evidence="3" id="KW-0804">Transcription</keyword>
<gene>
    <name evidence="6" type="ORF">DPM12_13790</name>
</gene>
<name>A0A329QLA9_9ACTN</name>
<protein>
    <submittedName>
        <fullName evidence="6">TetR/AcrR family transcriptional regulator</fullName>
    </submittedName>
</protein>
<evidence type="ECO:0000313" key="7">
    <source>
        <dbReference type="Proteomes" id="UP000250462"/>
    </source>
</evidence>
<dbReference type="InterPro" id="IPR001647">
    <property type="entry name" value="HTH_TetR"/>
</dbReference>
<dbReference type="GO" id="GO:0003700">
    <property type="term" value="F:DNA-binding transcription factor activity"/>
    <property type="evidence" value="ECO:0007669"/>
    <property type="project" value="TreeGrafter"/>
</dbReference>
<feature type="domain" description="HTH tetR-type" evidence="5">
    <location>
        <begin position="1"/>
        <end position="61"/>
    </location>
</feature>
<dbReference type="RefSeq" id="WP_112258904.1">
    <property type="nucleotide sequence ID" value="NZ_QMIG01000014.1"/>
</dbReference>
<evidence type="ECO:0000256" key="4">
    <source>
        <dbReference type="PROSITE-ProRule" id="PRU00335"/>
    </source>
</evidence>
<evidence type="ECO:0000256" key="1">
    <source>
        <dbReference type="ARBA" id="ARBA00023015"/>
    </source>
</evidence>